<feature type="domain" description="PAS" evidence="9">
    <location>
        <begin position="260"/>
        <end position="303"/>
    </location>
</feature>
<comment type="caution">
    <text evidence="6">Lacks conserved residue(s) required for the propagation of feature annotation.</text>
</comment>
<dbReference type="PROSITE" id="PS50112">
    <property type="entry name" value="PAS"/>
    <property type="match status" value="2"/>
</dbReference>
<dbReference type="InterPro" id="IPR035965">
    <property type="entry name" value="PAS-like_dom_sf"/>
</dbReference>
<evidence type="ECO:0000256" key="7">
    <source>
        <dbReference type="SAM" id="MobiDB-lite"/>
    </source>
</evidence>
<dbReference type="GO" id="GO:0000977">
    <property type="term" value="F:RNA polymerase II transcription regulatory region sequence-specific DNA binding"/>
    <property type="evidence" value="ECO:0007669"/>
    <property type="project" value="TreeGrafter"/>
</dbReference>
<dbReference type="GO" id="GO:0000981">
    <property type="term" value="F:DNA-binding transcription factor activity, RNA polymerase II-specific"/>
    <property type="evidence" value="ECO:0007669"/>
    <property type="project" value="TreeGrafter"/>
</dbReference>
<dbReference type="Gene3D" id="3.30.450.20">
    <property type="entry name" value="PAS domain"/>
    <property type="match status" value="2"/>
</dbReference>
<dbReference type="InterPro" id="IPR001368">
    <property type="entry name" value="TNFR/NGFR_Cys_rich_reg"/>
</dbReference>
<evidence type="ECO:0008006" key="12">
    <source>
        <dbReference type="Google" id="ProtNLM"/>
    </source>
</evidence>
<dbReference type="InterPro" id="IPR000014">
    <property type="entry name" value="PAS"/>
</dbReference>
<dbReference type="Proteomes" id="UP001221898">
    <property type="component" value="Unassembled WGS sequence"/>
</dbReference>
<dbReference type="SMART" id="SM00091">
    <property type="entry name" value="PAS"/>
    <property type="match status" value="2"/>
</dbReference>
<dbReference type="PANTHER" id="PTHR23043">
    <property type="entry name" value="HYPOXIA-INDUCIBLE FACTOR 1 ALPHA"/>
    <property type="match status" value="1"/>
</dbReference>
<dbReference type="Gene3D" id="2.10.50.10">
    <property type="entry name" value="Tumor Necrosis Factor Receptor, subunit A, domain 2"/>
    <property type="match status" value="1"/>
</dbReference>
<dbReference type="EMBL" id="JAINUG010000139">
    <property type="protein sequence ID" value="KAJ8393228.1"/>
    <property type="molecule type" value="Genomic_DNA"/>
</dbReference>
<dbReference type="GO" id="GO:0005634">
    <property type="term" value="C:nucleus"/>
    <property type="evidence" value="ECO:0007669"/>
    <property type="project" value="UniProtKB-SubCell"/>
</dbReference>
<evidence type="ECO:0000256" key="6">
    <source>
        <dbReference type="PROSITE-ProRule" id="PRU00206"/>
    </source>
</evidence>
<comment type="caution">
    <text evidence="10">The sequence shown here is derived from an EMBL/GenBank/DDBJ whole genome shotgun (WGS) entry which is preliminary data.</text>
</comment>
<dbReference type="PROSITE" id="PS50050">
    <property type="entry name" value="TNFR_NGFR_2"/>
    <property type="match status" value="1"/>
</dbReference>
<keyword evidence="5" id="KW-0539">Nucleus</keyword>
<dbReference type="CDD" id="cd19697">
    <property type="entry name" value="bHLH-PAS_NPAS4_PASD10"/>
    <property type="match status" value="1"/>
</dbReference>
<feature type="disulfide bond" evidence="6">
    <location>
        <begin position="788"/>
        <end position="806"/>
    </location>
</feature>
<dbReference type="InterPro" id="IPR056192">
    <property type="entry name" value="bHLH_NPAS4"/>
</dbReference>
<gene>
    <name evidence="10" type="ORF">AAFF_G00063000</name>
</gene>
<feature type="domain" description="TNFR-Cys" evidence="8">
    <location>
        <begin position="770"/>
        <end position="806"/>
    </location>
</feature>
<dbReference type="Pfam" id="PF08447">
    <property type="entry name" value="PAS_3"/>
    <property type="match status" value="1"/>
</dbReference>
<protein>
    <recommendedName>
        <fullName evidence="12">Neuronal PAS domain-containing protein 4-like</fullName>
    </recommendedName>
</protein>
<organism evidence="10 11">
    <name type="scientific">Aldrovandia affinis</name>
    <dbReference type="NCBI Taxonomy" id="143900"/>
    <lineage>
        <taxon>Eukaryota</taxon>
        <taxon>Metazoa</taxon>
        <taxon>Chordata</taxon>
        <taxon>Craniata</taxon>
        <taxon>Vertebrata</taxon>
        <taxon>Euteleostomi</taxon>
        <taxon>Actinopterygii</taxon>
        <taxon>Neopterygii</taxon>
        <taxon>Teleostei</taxon>
        <taxon>Notacanthiformes</taxon>
        <taxon>Halosauridae</taxon>
        <taxon>Aldrovandia</taxon>
    </lineage>
</organism>
<comment type="subcellular location">
    <subcellularLocation>
        <location evidence="1">Nucleus</location>
    </subcellularLocation>
</comment>
<keyword evidence="3" id="KW-0238">DNA-binding</keyword>
<keyword evidence="6" id="KW-1015">Disulfide bond</keyword>
<dbReference type="SUPFAM" id="SSF57586">
    <property type="entry name" value="TNF receptor-like"/>
    <property type="match status" value="1"/>
</dbReference>
<keyword evidence="4" id="KW-0804">Transcription</keyword>
<evidence type="ECO:0000259" key="8">
    <source>
        <dbReference type="PROSITE" id="PS50050"/>
    </source>
</evidence>
<keyword evidence="11" id="KW-1185">Reference proteome</keyword>
<feature type="region of interest" description="Disordered" evidence="7">
    <location>
        <begin position="363"/>
        <end position="382"/>
    </location>
</feature>
<dbReference type="PANTHER" id="PTHR23043:SF37">
    <property type="entry name" value="NPAS4 PROTEIN"/>
    <property type="match status" value="1"/>
</dbReference>
<feature type="compositionally biased region" description="Polar residues" evidence="7">
    <location>
        <begin position="369"/>
        <end position="382"/>
    </location>
</feature>
<dbReference type="SUPFAM" id="SSF55785">
    <property type="entry name" value="PYP-like sensor domain (PAS domain)"/>
    <property type="match status" value="2"/>
</dbReference>
<keyword evidence="2" id="KW-0805">Transcription regulation</keyword>
<dbReference type="CDD" id="cd00130">
    <property type="entry name" value="PAS"/>
    <property type="match status" value="2"/>
</dbReference>
<evidence type="ECO:0000259" key="9">
    <source>
        <dbReference type="PROSITE" id="PS50112"/>
    </source>
</evidence>
<feature type="domain" description="PAS" evidence="9">
    <location>
        <begin position="104"/>
        <end position="171"/>
    </location>
</feature>
<dbReference type="NCBIfam" id="TIGR00229">
    <property type="entry name" value="sensory_box"/>
    <property type="match status" value="1"/>
</dbReference>
<evidence type="ECO:0000313" key="11">
    <source>
        <dbReference type="Proteomes" id="UP001221898"/>
    </source>
</evidence>
<proteinExistence type="predicted"/>
<evidence type="ECO:0000256" key="1">
    <source>
        <dbReference type="ARBA" id="ARBA00004123"/>
    </source>
</evidence>
<feature type="repeat" description="TNFR-Cys" evidence="6">
    <location>
        <begin position="770"/>
        <end position="806"/>
    </location>
</feature>
<evidence type="ECO:0000256" key="3">
    <source>
        <dbReference type="ARBA" id="ARBA00023125"/>
    </source>
</evidence>
<reference evidence="10" key="1">
    <citation type="journal article" date="2023" name="Science">
        <title>Genome structures resolve the early diversification of teleost fishes.</title>
        <authorList>
            <person name="Parey E."/>
            <person name="Louis A."/>
            <person name="Montfort J."/>
            <person name="Bouchez O."/>
            <person name="Roques C."/>
            <person name="Iampietro C."/>
            <person name="Lluch J."/>
            <person name="Castinel A."/>
            <person name="Donnadieu C."/>
            <person name="Desvignes T."/>
            <person name="Floi Bucao C."/>
            <person name="Jouanno E."/>
            <person name="Wen M."/>
            <person name="Mejri S."/>
            <person name="Dirks R."/>
            <person name="Jansen H."/>
            <person name="Henkel C."/>
            <person name="Chen W.J."/>
            <person name="Zahm M."/>
            <person name="Cabau C."/>
            <person name="Klopp C."/>
            <person name="Thompson A.W."/>
            <person name="Robinson-Rechavi M."/>
            <person name="Braasch I."/>
            <person name="Lecointre G."/>
            <person name="Bobe J."/>
            <person name="Postlethwait J.H."/>
            <person name="Berthelot C."/>
            <person name="Roest Crollius H."/>
            <person name="Guiguen Y."/>
        </authorList>
    </citation>
    <scope>NUCLEOTIDE SEQUENCE</scope>
    <source>
        <strain evidence="10">NC1722</strain>
    </source>
</reference>
<evidence type="ECO:0000256" key="2">
    <source>
        <dbReference type="ARBA" id="ARBA00023015"/>
    </source>
</evidence>
<evidence type="ECO:0000313" key="10">
    <source>
        <dbReference type="EMBL" id="KAJ8393228.1"/>
    </source>
</evidence>
<sequence length="835" mass="91273">MTICCESCKRGASAKLGLPGCCSSNHDTTDVNGRVLCKRFRSTKGASKARRDHINGEIRNMRDLLPIRPEERERLSYLHSMAAICTFIRKSVFYPELQAEGSGSPLSYEDFLQALPGFIVAMTREGKLIYVSENVVDYLGFSMVDVLQGDTFYDMVESADMEVVRSHLEAASILATEREFVCRMHTSKSFRLRQGSTSCSMLVRGHLQTVPQSSLPHSDLSQAFVAICTPTADQLCDSNAHAVPGHFHSFHWLDMTFCQVSDSVLFHLGYSEEEMIGQSWYSLLHPDDLTSSAAGHRSLLQGDEGIAVEMVLRLQSKDLSWVWLYVRAARDSGRQTVSCANYIISATEATFLRQKICTDISGDLRPSPQELSQPRASQLPQCHSEGTPNCFKRQRDMPCLSDEPWTKISCVRYVAHADQACDSSSPTALMDSPTFSTVLPYSPDSGLQDDLLLDSYSYTDDFLSPQESSPPYDDFLSPQESSPPYPSCHGGRFSPCESLQTVSDQAFHLSSLGAVSSQSPESSWGFPACPTDAHLVPDFSPGLDPCGATSDVTLHPEDFSLPLQPPEGAGPFLSPHSTVLLTPDPSPTTESCFQYSQEDQVEISILAQQISSLASSFHVYHNQSPTLSLSPAPCPTLGLPSAYAKASTEGVQALPPIAGWPHRLKPELVLDEDMIGSILKHLEQIPGREHQPCSRPVPACHPMHTCRLDALGVQSPPISVAALGGELPSTPNPLDPCVLTSGSHVESILSSGYHGDPDELHQLNHNRVCECTEGFYRNQDFCRRNTKCPSGHVVELKGTAHRDTVCVKCSPSSYSPGSSAHEPCIDHTDCVSLGL</sequence>
<accession>A0AAD7RZS9</accession>
<dbReference type="InterPro" id="IPR013655">
    <property type="entry name" value="PAS_fold_3"/>
</dbReference>
<evidence type="ECO:0000256" key="5">
    <source>
        <dbReference type="ARBA" id="ARBA00023242"/>
    </source>
</evidence>
<name>A0AAD7RZS9_9TELE</name>
<dbReference type="AlphaFoldDB" id="A0AAD7RZS9"/>
<dbReference type="SMART" id="SM00208">
    <property type="entry name" value="TNFR"/>
    <property type="match status" value="1"/>
</dbReference>
<evidence type="ECO:0000256" key="4">
    <source>
        <dbReference type="ARBA" id="ARBA00023163"/>
    </source>
</evidence>
<feature type="region of interest" description="Disordered" evidence="7">
    <location>
        <begin position="463"/>
        <end position="488"/>
    </location>
</feature>
<dbReference type="Pfam" id="PF23183">
    <property type="entry name" value="bHLH_NPAS4"/>
    <property type="match status" value="1"/>
</dbReference>